<organism evidence="2 3">
    <name type="scientific">Nematostella vectensis</name>
    <name type="common">Starlet sea anemone</name>
    <dbReference type="NCBI Taxonomy" id="45351"/>
    <lineage>
        <taxon>Eukaryota</taxon>
        <taxon>Metazoa</taxon>
        <taxon>Cnidaria</taxon>
        <taxon>Anthozoa</taxon>
        <taxon>Hexacorallia</taxon>
        <taxon>Actiniaria</taxon>
        <taxon>Edwardsiidae</taxon>
        <taxon>Nematostella</taxon>
    </lineage>
</organism>
<dbReference type="Proteomes" id="UP000001593">
    <property type="component" value="Unassembled WGS sequence"/>
</dbReference>
<proteinExistence type="predicted"/>
<dbReference type="PANTHER" id="PTHR46289:SF16">
    <property type="entry name" value="52 KDA REPRESSOR OF THE INHIBITOR OF THE PROTEIN KINASE"/>
    <property type="match status" value="1"/>
</dbReference>
<evidence type="ECO:0000313" key="2">
    <source>
        <dbReference type="EMBL" id="EDO32236.1"/>
    </source>
</evidence>
<dbReference type="PhylomeDB" id="A7SVN2"/>
<name>A7SVN2_NEMVE</name>
<protein>
    <recommendedName>
        <fullName evidence="4">DUF4371 domain-containing protein</fullName>
    </recommendedName>
</protein>
<sequence>MRNRNARYTSPRIQNEIIEINSNDMILDGILDKIRAAKFFSIMADEVTSKQQGTASFVYPFRRRHSSARRIYRFHPLTENNRPRNSQCHIGKAAESRSGPEKYPCCHQQSIRNAIDKLKQCSLFFLGSPKRKANSKLVDEECQLASWDRRSKDDAAFSLASLTSFDFIVPFLVLYEFLSHLAGITVKLQGRAVDIVKAYQEILQVKETYEVLSLKMDKTFSNIYTHAVRIADIANTDPSIPRLVGALYA</sequence>
<reference evidence="2 3" key="1">
    <citation type="journal article" date="2007" name="Science">
        <title>Sea anemone genome reveals ancestral eumetazoan gene repertoire and genomic organization.</title>
        <authorList>
            <person name="Putnam N.H."/>
            <person name="Srivastava M."/>
            <person name="Hellsten U."/>
            <person name="Dirks B."/>
            <person name="Chapman J."/>
            <person name="Salamov A."/>
            <person name="Terry A."/>
            <person name="Shapiro H."/>
            <person name="Lindquist E."/>
            <person name="Kapitonov V.V."/>
            <person name="Jurka J."/>
            <person name="Genikhovich G."/>
            <person name="Grigoriev I.V."/>
            <person name="Lucas S.M."/>
            <person name="Steele R.E."/>
            <person name="Finnerty J.R."/>
            <person name="Technau U."/>
            <person name="Martindale M.Q."/>
            <person name="Rokhsar D.S."/>
        </authorList>
    </citation>
    <scope>NUCLEOTIDE SEQUENCE [LARGE SCALE GENOMIC DNA]</scope>
    <source>
        <strain evidence="3">CH2 X CH6</strain>
    </source>
</reference>
<dbReference type="EMBL" id="DS469840">
    <property type="protein sequence ID" value="EDO32236.1"/>
    <property type="molecule type" value="Genomic_DNA"/>
</dbReference>
<gene>
    <name evidence="2" type="ORF">NEMVEDRAFT_v1g218185</name>
</gene>
<keyword evidence="3" id="KW-1185">Reference proteome</keyword>
<accession>A7SVN2</accession>
<keyword evidence="1" id="KW-1133">Transmembrane helix</keyword>
<dbReference type="PANTHER" id="PTHR46289">
    <property type="entry name" value="52 KDA REPRESSOR OF THE INHIBITOR OF THE PROTEIN KINASE-LIKE PROTEIN-RELATED"/>
    <property type="match status" value="1"/>
</dbReference>
<evidence type="ECO:0000256" key="1">
    <source>
        <dbReference type="SAM" id="Phobius"/>
    </source>
</evidence>
<dbReference type="InParanoid" id="A7SVN2"/>
<keyword evidence="1" id="KW-0812">Transmembrane</keyword>
<evidence type="ECO:0000313" key="3">
    <source>
        <dbReference type="Proteomes" id="UP000001593"/>
    </source>
</evidence>
<evidence type="ECO:0008006" key="4">
    <source>
        <dbReference type="Google" id="ProtNLM"/>
    </source>
</evidence>
<feature type="transmembrane region" description="Helical" evidence="1">
    <location>
        <begin position="156"/>
        <end position="178"/>
    </location>
</feature>
<dbReference type="AlphaFoldDB" id="A7SVN2"/>
<keyword evidence="1" id="KW-0472">Membrane</keyword>
<dbReference type="InterPro" id="IPR052958">
    <property type="entry name" value="IFN-induced_PKR_regulator"/>
</dbReference>
<dbReference type="STRING" id="45351.A7SVN2"/>
<dbReference type="HOGENOM" id="CLU_1116865_0_0_1"/>